<comment type="similarity">
    <text evidence="2">Belongs to the SscA family.</text>
</comment>
<comment type="caution">
    <text evidence="7">The sequence shown here is derived from an EMBL/GenBank/DDBJ whole genome shotgun (WGS) entry which is preliminary data.</text>
</comment>
<proteinExistence type="inferred from homology"/>
<evidence type="ECO:0000313" key="7">
    <source>
        <dbReference type="EMBL" id="PJO42979.1"/>
    </source>
</evidence>
<dbReference type="EMBL" id="PHQY01000646">
    <property type="protein sequence ID" value="PJO42979.1"/>
    <property type="molecule type" value="Genomic_DNA"/>
</dbReference>
<comment type="subcellular location">
    <subcellularLocation>
        <location evidence="1">Membrane</location>
        <topology evidence="1">Single-pass membrane protein</topology>
    </subcellularLocation>
</comment>
<dbReference type="RefSeq" id="WP_100543624.1">
    <property type="nucleotide sequence ID" value="NZ_CP158849.1"/>
</dbReference>
<name>A0A2M9Q4G7_9BACI</name>
<evidence type="ECO:0000256" key="6">
    <source>
        <dbReference type="SAM" id="Phobius"/>
    </source>
</evidence>
<feature type="transmembrane region" description="Helical" evidence="6">
    <location>
        <begin position="25"/>
        <end position="44"/>
    </location>
</feature>
<evidence type="ECO:0000256" key="4">
    <source>
        <dbReference type="ARBA" id="ARBA00022989"/>
    </source>
</evidence>
<evidence type="ECO:0000256" key="5">
    <source>
        <dbReference type="ARBA" id="ARBA00023136"/>
    </source>
</evidence>
<keyword evidence="4 6" id="KW-1133">Transmembrane helix</keyword>
<evidence type="ECO:0000256" key="3">
    <source>
        <dbReference type="ARBA" id="ARBA00022692"/>
    </source>
</evidence>
<protein>
    <submittedName>
        <fullName evidence="7">Sporulation protein YjcZ</fullName>
    </submittedName>
</protein>
<sequence length="48" mass="5189">MGYYGNVGGINNGCYYRGGYGNGSTFALIVVLFILLIIIGATFMNRAY</sequence>
<evidence type="ECO:0000256" key="2">
    <source>
        <dbReference type="ARBA" id="ARBA00010221"/>
    </source>
</evidence>
<dbReference type="Pfam" id="PF09680">
    <property type="entry name" value="YjcZ_2"/>
    <property type="match status" value="1"/>
</dbReference>
<dbReference type="GO" id="GO:0016020">
    <property type="term" value="C:membrane"/>
    <property type="evidence" value="ECO:0007669"/>
    <property type="project" value="UniProtKB-SubCell"/>
</dbReference>
<gene>
    <name evidence="7" type="ORF">CWD94_14515</name>
</gene>
<accession>A0A2M9Q4G7</accession>
<dbReference type="AlphaFoldDB" id="A0A2M9Q4G7"/>
<dbReference type="Proteomes" id="UP000232101">
    <property type="component" value="Unassembled WGS sequence"/>
</dbReference>
<evidence type="ECO:0000313" key="8">
    <source>
        <dbReference type="Proteomes" id="UP000232101"/>
    </source>
</evidence>
<dbReference type="NCBIfam" id="TIGR01732">
    <property type="entry name" value="tiny_TM_bacill"/>
    <property type="match status" value="1"/>
</dbReference>
<organism evidence="7 8">
    <name type="scientific">Lysinibacillus xylanilyticus</name>
    <dbReference type="NCBI Taxonomy" id="582475"/>
    <lineage>
        <taxon>Bacteria</taxon>
        <taxon>Bacillati</taxon>
        <taxon>Bacillota</taxon>
        <taxon>Bacilli</taxon>
        <taxon>Bacillales</taxon>
        <taxon>Bacillaceae</taxon>
        <taxon>Lysinibacillus</taxon>
    </lineage>
</organism>
<keyword evidence="5 6" id="KW-0472">Membrane</keyword>
<dbReference type="InterPro" id="IPR010070">
    <property type="entry name" value="YjcZ-like"/>
</dbReference>
<reference evidence="7 8" key="1">
    <citation type="submission" date="2017-11" db="EMBL/GenBank/DDBJ databases">
        <title>Bacterial isolate from king chilli rhizosphere.</title>
        <authorList>
            <person name="Takhelmayum P."/>
            <person name="Sarangthem I."/>
        </authorList>
    </citation>
    <scope>NUCLEOTIDE SEQUENCE [LARGE SCALE GENOMIC DNA]</scope>
    <source>
        <strain evidence="8">t26</strain>
    </source>
</reference>
<evidence type="ECO:0000256" key="1">
    <source>
        <dbReference type="ARBA" id="ARBA00004167"/>
    </source>
</evidence>
<keyword evidence="3 6" id="KW-0812">Transmembrane</keyword>